<proteinExistence type="predicted"/>
<dbReference type="OrthoDB" id="10625647at2759"/>
<organism evidence="1 2">
    <name type="scientific">Trichomonas vaginalis (strain ATCC PRA-98 / G3)</name>
    <dbReference type="NCBI Taxonomy" id="412133"/>
    <lineage>
        <taxon>Eukaryota</taxon>
        <taxon>Metamonada</taxon>
        <taxon>Parabasalia</taxon>
        <taxon>Trichomonadida</taxon>
        <taxon>Trichomonadidae</taxon>
        <taxon>Trichomonas</taxon>
    </lineage>
</organism>
<gene>
    <name evidence="1" type="ORF">TVAG_377830</name>
</gene>
<dbReference type="RefSeq" id="XP_001583290.1">
    <property type="nucleotide sequence ID" value="XM_001583240.1"/>
</dbReference>
<keyword evidence="2" id="KW-1185">Reference proteome</keyword>
<dbReference type="Proteomes" id="UP000001542">
    <property type="component" value="Unassembled WGS sequence"/>
</dbReference>
<name>A2DAX4_TRIV3</name>
<protein>
    <submittedName>
        <fullName evidence="1">Uncharacterized protein</fullName>
    </submittedName>
</protein>
<sequence>MSRANFPSHVDINLTIHREVEDIKIGFPFDTMNDEIDSIVAELAQTLNLSVSEETSVKASIRQQISAALSRSLTDIRSCFSDQNFDDSSDALNELALQDPEYKALLKRHQTELDDLEKIHLKQQRELMNQQFSDIPNRIDEDLIVFD</sequence>
<reference evidence="1" key="2">
    <citation type="journal article" date="2007" name="Science">
        <title>Draft genome sequence of the sexually transmitted pathogen Trichomonas vaginalis.</title>
        <authorList>
            <person name="Carlton J.M."/>
            <person name="Hirt R.P."/>
            <person name="Silva J.C."/>
            <person name="Delcher A.L."/>
            <person name="Schatz M."/>
            <person name="Zhao Q."/>
            <person name="Wortman J.R."/>
            <person name="Bidwell S.L."/>
            <person name="Alsmark U.C.M."/>
            <person name="Besteiro S."/>
            <person name="Sicheritz-Ponten T."/>
            <person name="Noel C.J."/>
            <person name="Dacks J.B."/>
            <person name="Foster P.G."/>
            <person name="Simillion C."/>
            <person name="Van de Peer Y."/>
            <person name="Miranda-Saavedra D."/>
            <person name="Barton G.J."/>
            <person name="Westrop G.D."/>
            <person name="Mueller S."/>
            <person name="Dessi D."/>
            <person name="Fiori P.L."/>
            <person name="Ren Q."/>
            <person name="Paulsen I."/>
            <person name="Zhang H."/>
            <person name="Bastida-Corcuera F.D."/>
            <person name="Simoes-Barbosa A."/>
            <person name="Brown M.T."/>
            <person name="Hayes R.D."/>
            <person name="Mukherjee M."/>
            <person name="Okumura C.Y."/>
            <person name="Schneider R."/>
            <person name="Smith A.J."/>
            <person name="Vanacova S."/>
            <person name="Villalvazo M."/>
            <person name="Haas B.J."/>
            <person name="Pertea M."/>
            <person name="Feldblyum T.V."/>
            <person name="Utterback T.R."/>
            <person name="Shu C.L."/>
            <person name="Osoegawa K."/>
            <person name="de Jong P.J."/>
            <person name="Hrdy I."/>
            <person name="Horvathova L."/>
            <person name="Zubacova Z."/>
            <person name="Dolezal P."/>
            <person name="Malik S.B."/>
            <person name="Logsdon J.M. Jr."/>
            <person name="Henze K."/>
            <person name="Gupta A."/>
            <person name="Wang C.C."/>
            <person name="Dunne R.L."/>
            <person name="Upcroft J.A."/>
            <person name="Upcroft P."/>
            <person name="White O."/>
            <person name="Salzberg S.L."/>
            <person name="Tang P."/>
            <person name="Chiu C.-H."/>
            <person name="Lee Y.-S."/>
            <person name="Embley T.M."/>
            <person name="Coombs G.H."/>
            <person name="Mottram J.C."/>
            <person name="Tachezy J."/>
            <person name="Fraser-Liggett C.M."/>
            <person name="Johnson P.J."/>
        </authorList>
    </citation>
    <scope>NUCLEOTIDE SEQUENCE [LARGE SCALE GENOMIC DNA]</scope>
    <source>
        <strain evidence="1">G3</strain>
    </source>
</reference>
<evidence type="ECO:0000313" key="1">
    <source>
        <dbReference type="EMBL" id="EAY22304.1"/>
    </source>
</evidence>
<evidence type="ECO:0000313" key="2">
    <source>
        <dbReference type="Proteomes" id="UP000001542"/>
    </source>
</evidence>
<dbReference type="KEGG" id="tva:5467859"/>
<reference evidence="1" key="1">
    <citation type="submission" date="2006-10" db="EMBL/GenBank/DDBJ databases">
        <authorList>
            <person name="Amadeo P."/>
            <person name="Zhao Q."/>
            <person name="Wortman J."/>
            <person name="Fraser-Liggett C."/>
            <person name="Carlton J."/>
        </authorList>
    </citation>
    <scope>NUCLEOTIDE SEQUENCE</scope>
    <source>
        <strain evidence="1">G3</strain>
    </source>
</reference>
<dbReference type="AlphaFoldDB" id="A2DAX4"/>
<dbReference type="InParanoid" id="A2DAX4"/>
<dbReference type="VEuPathDB" id="TrichDB:TVAGG3_0517730"/>
<dbReference type="VEuPathDB" id="TrichDB:TVAG_377830"/>
<accession>A2DAX4</accession>
<dbReference type="EMBL" id="DS113184">
    <property type="protein sequence ID" value="EAY22304.1"/>
    <property type="molecule type" value="Genomic_DNA"/>
</dbReference>